<dbReference type="OrthoDB" id="371631at2759"/>
<feature type="region of interest" description="Disordered" evidence="1">
    <location>
        <begin position="162"/>
        <end position="188"/>
    </location>
</feature>
<dbReference type="VEuPathDB" id="PlasmoDB:PRCDC_0626000"/>
<name>A0A2P9D987_PLARE</name>
<dbReference type="AlphaFoldDB" id="A0A2P9D987"/>
<sequence length="390" mass="45961">MKNYDENLKYMVSYLQNEEKLGDEEEKSIEKKNGKKNKIIDNEHIKDTKRTGFIQYPYYLDKKKERAYTLGAINGIGDIDLLKAPLMNPLNPEVVPPILQLPASTNLIKNVHLKVQRNINLDKSYKYRKQNSNKDIINDIKPLYSLPEKVMSYCMNVNVNADYKENNDNNNNDNDNENNNNNNNNNNNYMDDCHRRVKEELIKNYKEHVLNEKNYINTKGEFNLDYMTTSGNTFISKNNVEILPNENHDEILLKKDLSSNEEIINISNEKKENDKFDELNNIYIKKNIYTKEYNNNMTIHKNAEKINSHNTKLIEQIKEETNEYNIFCKNRNLIRKNICTDNTNILKNNKPEEMKDINQINEQLKIFEQNQIMSPSLKNALKMLANDIYV</sequence>
<dbReference type="VEuPathDB" id="PlasmoDB:PRG01_0627200"/>
<evidence type="ECO:0000313" key="2">
    <source>
        <dbReference type="EMBL" id="SOV77615.1"/>
    </source>
</evidence>
<feature type="compositionally biased region" description="Low complexity" evidence="1">
    <location>
        <begin position="168"/>
        <end position="188"/>
    </location>
</feature>
<dbReference type="EMBL" id="LT969569">
    <property type="protein sequence ID" value="SOV77615.1"/>
    <property type="molecule type" value="Genomic_DNA"/>
</dbReference>
<organism evidence="2 3">
    <name type="scientific">Plasmodium reichenowi</name>
    <dbReference type="NCBI Taxonomy" id="5854"/>
    <lineage>
        <taxon>Eukaryota</taxon>
        <taxon>Sar</taxon>
        <taxon>Alveolata</taxon>
        <taxon>Apicomplexa</taxon>
        <taxon>Aconoidasida</taxon>
        <taxon>Haemosporida</taxon>
        <taxon>Plasmodiidae</taxon>
        <taxon>Plasmodium</taxon>
        <taxon>Plasmodium (Laverania)</taxon>
    </lineage>
</organism>
<accession>A0A2P9D987</accession>
<dbReference type="Proteomes" id="UP000240500">
    <property type="component" value="Chromosome 6"/>
</dbReference>
<evidence type="ECO:0000313" key="3">
    <source>
        <dbReference type="Proteomes" id="UP000240500"/>
    </source>
</evidence>
<proteinExistence type="predicted"/>
<evidence type="ECO:0000256" key="1">
    <source>
        <dbReference type="SAM" id="MobiDB-lite"/>
    </source>
</evidence>
<protein>
    <submittedName>
        <fullName evidence="2">Uncharacterized protein</fullName>
    </submittedName>
</protein>
<gene>
    <name evidence="2" type="ORF">PRG01_0627200</name>
</gene>
<reference evidence="2 3" key="1">
    <citation type="submission" date="2016-09" db="EMBL/GenBank/DDBJ databases">
        <authorList>
            <consortium name="Pathogen Informatics"/>
        </authorList>
    </citation>
    <scope>NUCLEOTIDE SEQUENCE [LARGE SCALE GENOMIC DNA]</scope>
</reference>